<dbReference type="NCBIfam" id="NF041554">
    <property type="entry name" value="SA1362_fam"/>
    <property type="match status" value="1"/>
</dbReference>
<evidence type="ECO:0000256" key="2">
    <source>
        <dbReference type="SAM" id="Phobius"/>
    </source>
</evidence>
<dbReference type="InterPro" id="IPR048110">
    <property type="entry name" value="SA1362/YqhP-like"/>
</dbReference>
<keyword evidence="4" id="KW-1185">Reference proteome</keyword>
<feature type="region of interest" description="Disordered" evidence="1">
    <location>
        <begin position="74"/>
        <end position="109"/>
    </location>
</feature>
<gene>
    <name evidence="3" type="ORF">ACFQRG_14935</name>
</gene>
<name>A0ABW2PY11_9BACL</name>
<feature type="transmembrane region" description="Helical" evidence="2">
    <location>
        <begin position="5"/>
        <end position="26"/>
    </location>
</feature>
<reference evidence="4" key="1">
    <citation type="journal article" date="2019" name="Int. J. Syst. Evol. Microbiol.">
        <title>The Global Catalogue of Microorganisms (GCM) 10K type strain sequencing project: providing services to taxonomists for standard genome sequencing and annotation.</title>
        <authorList>
            <consortium name="The Broad Institute Genomics Platform"/>
            <consortium name="The Broad Institute Genome Sequencing Center for Infectious Disease"/>
            <person name="Wu L."/>
            <person name="Ma J."/>
        </authorList>
    </citation>
    <scope>NUCLEOTIDE SEQUENCE [LARGE SCALE GENOMIC DNA]</scope>
    <source>
        <strain evidence="4">CGMCC 1.16305</strain>
    </source>
</reference>
<evidence type="ECO:0000313" key="3">
    <source>
        <dbReference type="EMBL" id="MFC7394249.1"/>
    </source>
</evidence>
<proteinExistence type="predicted"/>
<feature type="compositionally biased region" description="Basic residues" evidence="1">
    <location>
        <begin position="74"/>
        <end position="101"/>
    </location>
</feature>
<accession>A0ABW2PY11</accession>
<keyword evidence="2" id="KW-0472">Membrane</keyword>
<sequence>MKASVYNLIFYLIIALSFVGLVSFMVTNPVSLIIQIAIGGLVIGLGVLLYKRFINHQSNKGNESAAYRRAVRQSKRRFKLGSKSRAARSSHLKVIRSKQQKRQSSITKLKRKNHGHLTVIDGKKNKKKKRMLF</sequence>
<dbReference type="EMBL" id="JBHTCO010000019">
    <property type="protein sequence ID" value="MFC7394249.1"/>
    <property type="molecule type" value="Genomic_DNA"/>
</dbReference>
<comment type="caution">
    <text evidence="3">The sequence shown here is derived from an EMBL/GenBank/DDBJ whole genome shotgun (WGS) entry which is preliminary data.</text>
</comment>
<feature type="transmembrane region" description="Helical" evidence="2">
    <location>
        <begin position="32"/>
        <end position="50"/>
    </location>
</feature>
<keyword evidence="2" id="KW-1133">Transmembrane helix</keyword>
<dbReference type="RefSeq" id="WP_380967393.1">
    <property type="nucleotide sequence ID" value="NZ_JBHTCO010000019.1"/>
</dbReference>
<organism evidence="3 4">
    <name type="scientific">Scopulibacillus cellulosilyticus</name>
    <dbReference type="NCBI Taxonomy" id="2665665"/>
    <lineage>
        <taxon>Bacteria</taxon>
        <taxon>Bacillati</taxon>
        <taxon>Bacillota</taxon>
        <taxon>Bacilli</taxon>
        <taxon>Bacillales</taxon>
        <taxon>Sporolactobacillaceae</taxon>
        <taxon>Scopulibacillus</taxon>
    </lineage>
</organism>
<evidence type="ECO:0000256" key="1">
    <source>
        <dbReference type="SAM" id="MobiDB-lite"/>
    </source>
</evidence>
<dbReference type="Proteomes" id="UP001596505">
    <property type="component" value="Unassembled WGS sequence"/>
</dbReference>
<keyword evidence="2" id="KW-0812">Transmembrane</keyword>
<protein>
    <submittedName>
        <fullName evidence="3">SA1362 family protein</fullName>
    </submittedName>
</protein>
<evidence type="ECO:0000313" key="4">
    <source>
        <dbReference type="Proteomes" id="UP001596505"/>
    </source>
</evidence>